<proteinExistence type="predicted"/>
<evidence type="ECO:0000256" key="6">
    <source>
        <dbReference type="ARBA" id="ARBA00022741"/>
    </source>
</evidence>
<dbReference type="CDD" id="cd06225">
    <property type="entry name" value="HAMP"/>
    <property type="match status" value="1"/>
</dbReference>
<dbReference type="GO" id="GO:0000156">
    <property type="term" value="F:phosphorelay response regulator activity"/>
    <property type="evidence" value="ECO:0007669"/>
    <property type="project" value="TreeGrafter"/>
</dbReference>
<dbReference type="SUPFAM" id="SSF55874">
    <property type="entry name" value="ATPase domain of HSP90 chaperone/DNA topoisomerase II/histidine kinase"/>
    <property type="match status" value="1"/>
</dbReference>
<keyword evidence="5" id="KW-0808">Transferase</keyword>
<dbReference type="OrthoDB" id="1931120at2"/>
<organism evidence="14 15">
    <name type="scientific">Thiohalocapsa marina</name>
    <dbReference type="NCBI Taxonomy" id="424902"/>
    <lineage>
        <taxon>Bacteria</taxon>
        <taxon>Pseudomonadati</taxon>
        <taxon>Pseudomonadota</taxon>
        <taxon>Gammaproteobacteria</taxon>
        <taxon>Chromatiales</taxon>
        <taxon>Chromatiaceae</taxon>
        <taxon>Thiohalocapsa</taxon>
    </lineage>
</organism>
<dbReference type="Pfam" id="PF00512">
    <property type="entry name" value="HisKA"/>
    <property type="match status" value="1"/>
</dbReference>
<dbReference type="Pfam" id="PF02518">
    <property type="entry name" value="HATPase_c"/>
    <property type="match status" value="1"/>
</dbReference>
<dbReference type="SUPFAM" id="SSF55785">
    <property type="entry name" value="PYP-like sensor domain (PAS domain)"/>
    <property type="match status" value="1"/>
</dbReference>
<evidence type="ECO:0000256" key="7">
    <source>
        <dbReference type="ARBA" id="ARBA00022777"/>
    </source>
</evidence>
<feature type="transmembrane region" description="Helical" evidence="11">
    <location>
        <begin position="82"/>
        <end position="104"/>
    </location>
</feature>
<dbReference type="EMBL" id="VWXX01000027">
    <property type="protein sequence ID" value="KAA6183875.1"/>
    <property type="molecule type" value="Genomic_DNA"/>
</dbReference>
<dbReference type="InterPro" id="IPR005467">
    <property type="entry name" value="His_kinase_dom"/>
</dbReference>
<feature type="transmembrane region" description="Helical" evidence="11">
    <location>
        <begin position="280"/>
        <end position="302"/>
    </location>
</feature>
<keyword evidence="8" id="KW-0067">ATP-binding</keyword>
<dbReference type="GO" id="GO:0030295">
    <property type="term" value="F:protein kinase activator activity"/>
    <property type="evidence" value="ECO:0007669"/>
    <property type="project" value="TreeGrafter"/>
</dbReference>
<dbReference type="InterPro" id="IPR003660">
    <property type="entry name" value="HAMP_dom"/>
</dbReference>
<evidence type="ECO:0000313" key="15">
    <source>
        <dbReference type="Proteomes" id="UP000322981"/>
    </source>
</evidence>
<evidence type="ECO:0000256" key="8">
    <source>
        <dbReference type="ARBA" id="ARBA00022840"/>
    </source>
</evidence>
<dbReference type="InterPro" id="IPR017232">
    <property type="entry name" value="NtrY"/>
</dbReference>
<dbReference type="InterPro" id="IPR003661">
    <property type="entry name" value="HisK_dim/P_dom"/>
</dbReference>
<evidence type="ECO:0000256" key="3">
    <source>
        <dbReference type="ARBA" id="ARBA00012438"/>
    </source>
</evidence>
<keyword evidence="7" id="KW-0418">Kinase</keyword>
<evidence type="ECO:0000256" key="9">
    <source>
        <dbReference type="ARBA" id="ARBA00023012"/>
    </source>
</evidence>
<comment type="caution">
    <text evidence="14">The sequence shown here is derived from an EMBL/GenBank/DDBJ whole genome shotgun (WGS) entry which is preliminary data.</text>
</comment>
<dbReference type="GO" id="GO:0005524">
    <property type="term" value="F:ATP binding"/>
    <property type="evidence" value="ECO:0007669"/>
    <property type="project" value="UniProtKB-KW"/>
</dbReference>
<dbReference type="PROSITE" id="PS50109">
    <property type="entry name" value="HIS_KIN"/>
    <property type="match status" value="1"/>
</dbReference>
<dbReference type="Gene3D" id="3.30.565.10">
    <property type="entry name" value="Histidine kinase-like ATPase, C-terminal domain"/>
    <property type="match status" value="1"/>
</dbReference>
<evidence type="ECO:0000256" key="11">
    <source>
        <dbReference type="SAM" id="Phobius"/>
    </source>
</evidence>
<comment type="subcellular location">
    <subcellularLocation>
        <location evidence="2">Membrane</location>
    </subcellularLocation>
</comment>
<dbReference type="InterPro" id="IPR050351">
    <property type="entry name" value="BphY/WalK/GraS-like"/>
</dbReference>
<sequence>MSRLRQRVKHPGAIGVGLLLLALLVALHLMSNAVQNSDTLSRAFVPLLSVVLVGLLVLVLIVGFNVVSLVLRYRRQATGSRLTARIVLLFSLSALLPLGVVYYYSLGFLLRGIDSWFDVEIDSAMQDALTLNQASLDLNQRVLMKYSAQILAGVEDRSATALTLTLDDLRRQAGALELTVYEPGGQVLGTAIDDPTQLVPNHPEREIMQGVRMGVDHVGLETSEDGELIVRVLVNDPRGRPLLMQAIFPTSARITELATRLETAYNRYTELSYLRRSLKFSFSLTLSLLLVFALMAALLAAFATAQRLAAPVANIARGTRSVAAGNYEEQLPLPAHDDELAFLVGSFNAMTRRIAKARDQLERSQRAVEEQRAYLETVLGRLSSGVVAFDTSLRLGTMNHAARDILRLTEAPSTELSLDRLESAHPRLTHWGETVRRHIGSGQAWREEVTLFGNEGRQVLMCRGSPLPSADGDPVGHVVVFDDITTLIRAQRDAAWGEVARRLAHEIKNPLTPIQLSAERLRHKLLKKVPEDDARVVDRATHTIVQQVEAMKAMVNDFANYARSPQMQAEPFALDDLVAEVLELYRAGPNRLTVELDTGGALISGDPKRLRQVLHNLLKNASEALEGGTDGAIGVRTRRLPDDESPALELVIDDNGGGIAPELMDRLFEPYVTSKSRGTGLGLAIVKKIIEEHGGIIRVENADHGARFTATLPVWRADSSASATPIRPAGES</sequence>
<evidence type="ECO:0000256" key="1">
    <source>
        <dbReference type="ARBA" id="ARBA00000085"/>
    </source>
</evidence>
<comment type="catalytic activity">
    <reaction evidence="1">
        <text>ATP + protein L-histidine = ADP + protein N-phospho-L-histidine.</text>
        <dbReference type="EC" id="2.7.13.3"/>
    </reaction>
</comment>
<dbReference type="Proteomes" id="UP000322981">
    <property type="component" value="Unassembled WGS sequence"/>
</dbReference>
<keyword evidence="11" id="KW-0812">Transmembrane</keyword>
<evidence type="ECO:0000259" key="13">
    <source>
        <dbReference type="PROSITE" id="PS50885"/>
    </source>
</evidence>
<dbReference type="CDD" id="cd00082">
    <property type="entry name" value="HisKA"/>
    <property type="match status" value="1"/>
</dbReference>
<dbReference type="PRINTS" id="PR00344">
    <property type="entry name" value="BCTRLSENSOR"/>
</dbReference>
<keyword evidence="11" id="KW-1133">Transmembrane helix</keyword>
<dbReference type="PANTHER" id="PTHR42878">
    <property type="entry name" value="TWO-COMPONENT HISTIDINE KINASE"/>
    <property type="match status" value="1"/>
</dbReference>
<dbReference type="GO" id="GO:0016020">
    <property type="term" value="C:membrane"/>
    <property type="evidence" value="ECO:0007669"/>
    <property type="project" value="UniProtKB-SubCell"/>
</dbReference>
<evidence type="ECO:0000256" key="4">
    <source>
        <dbReference type="ARBA" id="ARBA00022553"/>
    </source>
</evidence>
<dbReference type="Pfam" id="PF00672">
    <property type="entry name" value="HAMP"/>
    <property type="match status" value="1"/>
</dbReference>
<dbReference type="Gene3D" id="3.30.450.20">
    <property type="entry name" value="PAS domain"/>
    <property type="match status" value="1"/>
</dbReference>
<keyword evidence="15" id="KW-1185">Reference proteome</keyword>
<dbReference type="Gene3D" id="1.10.287.130">
    <property type="match status" value="1"/>
</dbReference>
<evidence type="ECO:0000259" key="12">
    <source>
        <dbReference type="PROSITE" id="PS50109"/>
    </source>
</evidence>
<name>A0A5M8FN80_9GAMM</name>
<keyword evidence="6" id="KW-0547">Nucleotide-binding</keyword>
<dbReference type="SUPFAM" id="SSF47384">
    <property type="entry name" value="Homodimeric domain of signal transducing histidine kinase"/>
    <property type="match status" value="1"/>
</dbReference>
<gene>
    <name evidence="14" type="ORF">F2Q65_14475</name>
</gene>
<dbReference type="AlphaFoldDB" id="A0A5M8FN80"/>
<feature type="transmembrane region" description="Helical" evidence="11">
    <location>
        <begin position="12"/>
        <end position="31"/>
    </location>
</feature>
<dbReference type="GO" id="GO:0000155">
    <property type="term" value="F:phosphorelay sensor kinase activity"/>
    <property type="evidence" value="ECO:0007669"/>
    <property type="project" value="InterPro"/>
</dbReference>
<feature type="domain" description="HAMP" evidence="13">
    <location>
        <begin position="306"/>
        <end position="359"/>
    </location>
</feature>
<feature type="transmembrane region" description="Helical" evidence="11">
    <location>
        <begin position="43"/>
        <end position="70"/>
    </location>
</feature>
<protein>
    <recommendedName>
        <fullName evidence="3">histidine kinase</fullName>
        <ecNumber evidence="3">2.7.13.3</ecNumber>
    </recommendedName>
</protein>
<feature type="coiled-coil region" evidence="10">
    <location>
        <begin position="347"/>
        <end position="374"/>
    </location>
</feature>
<keyword evidence="11" id="KW-0472">Membrane</keyword>
<dbReference type="InterPro" id="IPR036890">
    <property type="entry name" value="HATPase_C_sf"/>
</dbReference>
<dbReference type="SMART" id="SM00388">
    <property type="entry name" value="HisKA"/>
    <property type="match status" value="1"/>
</dbReference>
<dbReference type="PANTHER" id="PTHR42878:SF7">
    <property type="entry name" value="SENSOR HISTIDINE KINASE GLRK"/>
    <property type="match status" value="1"/>
</dbReference>
<dbReference type="SMART" id="SM00387">
    <property type="entry name" value="HATPase_c"/>
    <property type="match status" value="1"/>
</dbReference>
<dbReference type="GO" id="GO:0007234">
    <property type="term" value="P:osmosensory signaling via phosphorelay pathway"/>
    <property type="evidence" value="ECO:0007669"/>
    <property type="project" value="TreeGrafter"/>
</dbReference>
<keyword evidence="10" id="KW-0175">Coiled coil</keyword>
<dbReference type="InterPro" id="IPR035965">
    <property type="entry name" value="PAS-like_dom_sf"/>
</dbReference>
<accession>A0A5M8FN80</accession>
<dbReference type="SMART" id="SM00304">
    <property type="entry name" value="HAMP"/>
    <property type="match status" value="1"/>
</dbReference>
<dbReference type="SUPFAM" id="SSF158472">
    <property type="entry name" value="HAMP domain-like"/>
    <property type="match status" value="1"/>
</dbReference>
<keyword evidence="4" id="KW-0597">Phosphoprotein</keyword>
<reference evidence="14 15" key="1">
    <citation type="submission" date="2019-09" db="EMBL/GenBank/DDBJ databases">
        <title>Whole-genome sequence of the purple sulfur bacterium Thiohalocapsa marina DSM 19078.</title>
        <authorList>
            <person name="Kyndt J.A."/>
            <person name="Meyer T.E."/>
        </authorList>
    </citation>
    <scope>NUCLEOTIDE SEQUENCE [LARGE SCALE GENOMIC DNA]</scope>
    <source>
        <strain evidence="14 15">DSM 19078</strain>
    </source>
</reference>
<evidence type="ECO:0000256" key="2">
    <source>
        <dbReference type="ARBA" id="ARBA00004370"/>
    </source>
</evidence>
<dbReference type="EC" id="2.7.13.3" evidence="3"/>
<keyword evidence="9" id="KW-0902">Two-component regulatory system</keyword>
<dbReference type="InterPro" id="IPR004358">
    <property type="entry name" value="Sig_transdc_His_kin-like_C"/>
</dbReference>
<dbReference type="InterPro" id="IPR003594">
    <property type="entry name" value="HATPase_dom"/>
</dbReference>
<evidence type="ECO:0000256" key="10">
    <source>
        <dbReference type="SAM" id="Coils"/>
    </source>
</evidence>
<feature type="domain" description="Histidine kinase" evidence="12">
    <location>
        <begin position="502"/>
        <end position="716"/>
    </location>
</feature>
<dbReference type="InterPro" id="IPR036097">
    <property type="entry name" value="HisK_dim/P_sf"/>
</dbReference>
<evidence type="ECO:0000256" key="5">
    <source>
        <dbReference type="ARBA" id="ARBA00022679"/>
    </source>
</evidence>
<dbReference type="PROSITE" id="PS50885">
    <property type="entry name" value="HAMP"/>
    <property type="match status" value="1"/>
</dbReference>
<evidence type="ECO:0000313" key="14">
    <source>
        <dbReference type="EMBL" id="KAA6183875.1"/>
    </source>
</evidence>
<dbReference type="RefSeq" id="WP_150094134.1">
    <property type="nucleotide sequence ID" value="NZ_VWXX01000027.1"/>
</dbReference>
<dbReference type="Gene3D" id="6.10.340.10">
    <property type="match status" value="1"/>
</dbReference>
<dbReference type="PIRSF" id="PIRSF037532">
    <property type="entry name" value="STHK_NtrY"/>
    <property type="match status" value="1"/>
</dbReference>